<dbReference type="AlphaFoldDB" id="A0A9X3BUD8"/>
<evidence type="ECO:0008006" key="4">
    <source>
        <dbReference type="Google" id="ProtNLM"/>
    </source>
</evidence>
<reference evidence="2" key="2">
    <citation type="journal article" date="2022" name="BMC Genomics">
        <title>Comparative genome analysis of mycobacteria focusing on tRNA and non-coding RNA.</title>
        <authorList>
            <person name="Behra P.R.K."/>
            <person name="Pettersson B.M.F."/>
            <person name="Ramesh M."/>
            <person name="Das S."/>
            <person name="Dasgupta S."/>
            <person name="Kirsebom L.A."/>
        </authorList>
    </citation>
    <scope>NUCLEOTIDE SEQUENCE</scope>
    <source>
        <strain evidence="2">DSM 44615</strain>
    </source>
</reference>
<keyword evidence="1" id="KW-0812">Transmembrane</keyword>
<proteinExistence type="predicted"/>
<keyword evidence="1" id="KW-1133">Transmembrane helix</keyword>
<feature type="transmembrane region" description="Helical" evidence="1">
    <location>
        <begin position="51"/>
        <end position="71"/>
    </location>
</feature>
<gene>
    <name evidence="2" type="ORF">H7I41_11795</name>
</gene>
<dbReference type="EMBL" id="JACKSJ010000093">
    <property type="protein sequence ID" value="MCV7170598.1"/>
    <property type="molecule type" value="Genomic_DNA"/>
</dbReference>
<feature type="transmembrane region" description="Helical" evidence="1">
    <location>
        <begin position="21"/>
        <end position="39"/>
    </location>
</feature>
<organism evidence="2 3">
    <name type="scientific">[Mycobacterium] manitobense</name>
    <dbReference type="NCBI Taxonomy" id="190147"/>
    <lineage>
        <taxon>Bacteria</taxon>
        <taxon>Bacillati</taxon>
        <taxon>Actinomycetota</taxon>
        <taxon>Actinomycetes</taxon>
        <taxon>Mycobacteriales</taxon>
        <taxon>Mycobacteriaceae</taxon>
        <taxon>Mycolicibacterium</taxon>
    </lineage>
</organism>
<keyword evidence="1" id="KW-0472">Membrane</keyword>
<dbReference type="RefSeq" id="WP_264012883.1">
    <property type="nucleotide sequence ID" value="NZ_JACKSJ010000093.1"/>
</dbReference>
<evidence type="ECO:0000313" key="2">
    <source>
        <dbReference type="EMBL" id="MCV7170598.1"/>
    </source>
</evidence>
<feature type="transmembrane region" description="Helical" evidence="1">
    <location>
        <begin position="78"/>
        <end position="102"/>
    </location>
</feature>
<evidence type="ECO:0000256" key="1">
    <source>
        <dbReference type="SAM" id="Phobius"/>
    </source>
</evidence>
<name>A0A9X3BUD8_9MYCO</name>
<feature type="transmembrane region" description="Helical" evidence="1">
    <location>
        <begin position="108"/>
        <end position="131"/>
    </location>
</feature>
<dbReference type="Proteomes" id="UP001140293">
    <property type="component" value="Unassembled WGS sequence"/>
</dbReference>
<sequence length="136" mass="13485">MATITNRPLSDSTDSLLRFALRADATLTGVAGLLIAATAGPTASLTGLTGAQTYGLGAALVFYGLIVYALAAVESLRGVGIGVAIANVACTVAAIAVVAAGTLSLTQAGVAVTFAMALYTAFFGGLQYLGVRRLSA</sequence>
<reference evidence="2" key="1">
    <citation type="submission" date="2020-07" db="EMBL/GenBank/DDBJ databases">
        <authorList>
            <person name="Pettersson B.M.F."/>
            <person name="Behra P.R.K."/>
            <person name="Ramesh M."/>
            <person name="Das S."/>
            <person name="Dasgupta S."/>
            <person name="Kirsebom L.A."/>
        </authorList>
    </citation>
    <scope>NUCLEOTIDE SEQUENCE</scope>
    <source>
        <strain evidence="2">DSM 44615</strain>
    </source>
</reference>
<evidence type="ECO:0000313" key="3">
    <source>
        <dbReference type="Proteomes" id="UP001140293"/>
    </source>
</evidence>
<accession>A0A9X3BUD8</accession>
<protein>
    <recommendedName>
        <fullName evidence="4">Integral membrane protein</fullName>
    </recommendedName>
</protein>
<keyword evidence="3" id="KW-1185">Reference proteome</keyword>
<comment type="caution">
    <text evidence="2">The sequence shown here is derived from an EMBL/GenBank/DDBJ whole genome shotgun (WGS) entry which is preliminary data.</text>
</comment>